<feature type="region of interest" description="Disordered" evidence="1">
    <location>
        <begin position="203"/>
        <end position="241"/>
    </location>
</feature>
<feature type="non-terminal residue" evidence="2">
    <location>
        <position position="241"/>
    </location>
</feature>
<sequence>MADSQTAHAPQPDEMNAEESAQDPSQDEVDAVVQEQDEFVTNVLQRSKPFVDGISNLTRTKAAMKPNRKSKKLESGLMQFWRKTLHLPKRLLTLPKLSLFGDVNTADNRLDDSAKMTSVSRRQNDVIPPSDYLQDFTGLLSAPAGCATRLGVIFCYDVIKESRTGATASGICHNITTLTISSQNFSLKHKNVRGITVRDQYRPMSLTYRGPSTAPHSAPTRTKASVSQPQSRDRWLRPRKP</sequence>
<keyword evidence="3" id="KW-1185">Reference proteome</keyword>
<dbReference type="EMBL" id="CADCXU010008987">
    <property type="protein sequence ID" value="CAA9999593.1"/>
    <property type="molecule type" value="Genomic_DNA"/>
</dbReference>
<proteinExistence type="predicted"/>
<gene>
    <name evidence="2" type="ORF">NTEN_LOCUS5876</name>
</gene>
<dbReference type="AlphaFoldDB" id="A0A6H5GD09"/>
<dbReference type="Proteomes" id="UP000479000">
    <property type="component" value="Unassembled WGS sequence"/>
</dbReference>
<evidence type="ECO:0000256" key="1">
    <source>
        <dbReference type="SAM" id="MobiDB-lite"/>
    </source>
</evidence>
<reference evidence="2 3" key="1">
    <citation type="submission" date="2020-02" db="EMBL/GenBank/DDBJ databases">
        <authorList>
            <person name="Ferguson B K."/>
        </authorList>
    </citation>
    <scope>NUCLEOTIDE SEQUENCE [LARGE SCALE GENOMIC DNA]</scope>
</reference>
<evidence type="ECO:0000313" key="3">
    <source>
        <dbReference type="Proteomes" id="UP000479000"/>
    </source>
</evidence>
<feature type="compositionally biased region" description="Polar residues" evidence="1">
    <location>
        <begin position="219"/>
        <end position="230"/>
    </location>
</feature>
<evidence type="ECO:0000313" key="2">
    <source>
        <dbReference type="EMBL" id="CAA9999593.1"/>
    </source>
</evidence>
<feature type="compositionally biased region" description="Basic and acidic residues" evidence="1">
    <location>
        <begin position="231"/>
        <end position="241"/>
    </location>
</feature>
<feature type="region of interest" description="Disordered" evidence="1">
    <location>
        <begin position="1"/>
        <end position="36"/>
    </location>
</feature>
<accession>A0A6H5GD09</accession>
<name>A0A6H5GD09_9HEMI</name>
<organism evidence="2 3">
    <name type="scientific">Nesidiocoris tenuis</name>
    <dbReference type="NCBI Taxonomy" id="355587"/>
    <lineage>
        <taxon>Eukaryota</taxon>
        <taxon>Metazoa</taxon>
        <taxon>Ecdysozoa</taxon>
        <taxon>Arthropoda</taxon>
        <taxon>Hexapoda</taxon>
        <taxon>Insecta</taxon>
        <taxon>Pterygota</taxon>
        <taxon>Neoptera</taxon>
        <taxon>Paraneoptera</taxon>
        <taxon>Hemiptera</taxon>
        <taxon>Heteroptera</taxon>
        <taxon>Panheteroptera</taxon>
        <taxon>Cimicomorpha</taxon>
        <taxon>Miridae</taxon>
        <taxon>Dicyphina</taxon>
        <taxon>Nesidiocoris</taxon>
    </lineage>
</organism>
<protein>
    <submittedName>
        <fullName evidence="2">Uncharacterized protein</fullName>
    </submittedName>
</protein>
<feature type="compositionally biased region" description="Acidic residues" evidence="1">
    <location>
        <begin position="15"/>
        <end position="36"/>
    </location>
</feature>